<feature type="coiled-coil region" evidence="1">
    <location>
        <begin position="26"/>
        <end position="67"/>
    </location>
</feature>
<feature type="compositionally biased region" description="Basic and acidic residues" evidence="2">
    <location>
        <begin position="208"/>
        <end position="217"/>
    </location>
</feature>
<name>A0A8W8K060_MAGGI</name>
<feature type="compositionally biased region" description="Polar residues" evidence="2">
    <location>
        <begin position="130"/>
        <end position="139"/>
    </location>
</feature>
<organism evidence="3 4">
    <name type="scientific">Magallana gigas</name>
    <name type="common">Pacific oyster</name>
    <name type="synonym">Crassostrea gigas</name>
    <dbReference type="NCBI Taxonomy" id="29159"/>
    <lineage>
        <taxon>Eukaryota</taxon>
        <taxon>Metazoa</taxon>
        <taxon>Spiralia</taxon>
        <taxon>Lophotrochozoa</taxon>
        <taxon>Mollusca</taxon>
        <taxon>Bivalvia</taxon>
        <taxon>Autobranchia</taxon>
        <taxon>Pteriomorphia</taxon>
        <taxon>Ostreida</taxon>
        <taxon>Ostreoidea</taxon>
        <taxon>Ostreidae</taxon>
        <taxon>Magallana</taxon>
    </lineage>
</organism>
<accession>A0A8W8K060</accession>
<protein>
    <submittedName>
        <fullName evidence="3">Uncharacterized protein</fullName>
    </submittedName>
</protein>
<evidence type="ECO:0000313" key="4">
    <source>
        <dbReference type="Proteomes" id="UP000005408"/>
    </source>
</evidence>
<feature type="compositionally biased region" description="Polar residues" evidence="2">
    <location>
        <begin position="112"/>
        <end position="121"/>
    </location>
</feature>
<feature type="region of interest" description="Disordered" evidence="2">
    <location>
        <begin position="174"/>
        <end position="255"/>
    </location>
</feature>
<dbReference type="EnsemblMetazoa" id="G21311.2">
    <property type="protein sequence ID" value="G21311.2:cds"/>
    <property type="gene ID" value="G21311"/>
</dbReference>
<evidence type="ECO:0000313" key="3">
    <source>
        <dbReference type="EnsemblMetazoa" id="G21311.2:cds"/>
    </source>
</evidence>
<proteinExistence type="predicted"/>
<dbReference type="AlphaFoldDB" id="A0A8W8K060"/>
<evidence type="ECO:0000256" key="1">
    <source>
        <dbReference type="SAM" id="Coils"/>
    </source>
</evidence>
<dbReference type="Proteomes" id="UP000005408">
    <property type="component" value="Unassembled WGS sequence"/>
</dbReference>
<feature type="compositionally biased region" description="Basic and acidic residues" evidence="2">
    <location>
        <begin position="83"/>
        <end position="110"/>
    </location>
</feature>
<evidence type="ECO:0000256" key="2">
    <source>
        <dbReference type="SAM" id="MobiDB-lite"/>
    </source>
</evidence>
<feature type="region of interest" description="Disordered" evidence="2">
    <location>
        <begin position="71"/>
        <end position="142"/>
    </location>
</feature>
<keyword evidence="1" id="KW-0175">Coiled coil</keyword>
<sequence>MVYRADIYIWLCQDTISYIRAQQDAKEEYDKALYSLKSRVSELQQNCQQQEDRHRELTQELQTLRSAASKNNFKHPSNHSPSHHRDLANHSPSHHRDLANHSPSHHRDLANRSPSHPANHSLSHHKESSNQKSLPTSHSFPVEENFHQSNAGQLTESSRFPGSENVQVDSTKSLDTGFADDEDLDNSQNPSPDQGKAQGEFEDPELYEIAKKLKELEASDSDEDILCEDRGEDSGMESQKEQKMKISAIDETFAQ</sequence>
<keyword evidence="4" id="KW-1185">Reference proteome</keyword>
<feature type="region of interest" description="Disordered" evidence="2">
    <location>
        <begin position="149"/>
        <end position="168"/>
    </location>
</feature>
<reference evidence="3" key="1">
    <citation type="submission" date="2022-08" db="UniProtKB">
        <authorList>
            <consortium name="EnsemblMetazoa"/>
        </authorList>
    </citation>
    <scope>IDENTIFICATION</scope>
    <source>
        <strain evidence="3">05x7-T-G4-1.051#20</strain>
    </source>
</reference>
<feature type="compositionally biased region" description="Basic and acidic residues" evidence="2">
    <location>
        <begin position="227"/>
        <end position="244"/>
    </location>
</feature>